<dbReference type="InParanoid" id="A0A163K453"/>
<dbReference type="Gene3D" id="1.10.472.10">
    <property type="entry name" value="Cyclin-like"/>
    <property type="match status" value="1"/>
</dbReference>
<dbReference type="OMA" id="ARISCHI"/>
<dbReference type="CDD" id="cd20557">
    <property type="entry name" value="CYCLIN_ScPCL1-like"/>
    <property type="match status" value="1"/>
</dbReference>
<feature type="compositionally biased region" description="Low complexity" evidence="1">
    <location>
        <begin position="27"/>
        <end position="52"/>
    </location>
</feature>
<dbReference type="Proteomes" id="UP000078561">
    <property type="component" value="Unassembled WGS sequence"/>
</dbReference>
<dbReference type="OrthoDB" id="10250320at2759"/>
<proteinExistence type="predicted"/>
<evidence type="ECO:0008006" key="4">
    <source>
        <dbReference type="Google" id="ProtNLM"/>
    </source>
</evidence>
<evidence type="ECO:0000256" key="1">
    <source>
        <dbReference type="SAM" id="MobiDB-lite"/>
    </source>
</evidence>
<dbReference type="AlphaFoldDB" id="A0A163K453"/>
<evidence type="ECO:0000313" key="3">
    <source>
        <dbReference type="Proteomes" id="UP000078561"/>
    </source>
</evidence>
<accession>A0A163K453</accession>
<protein>
    <recommendedName>
        <fullName evidence="4">Cyclin N-terminal domain-containing protein</fullName>
    </recommendedName>
</protein>
<organism evidence="2">
    <name type="scientific">Absidia glauca</name>
    <name type="common">Pin mould</name>
    <dbReference type="NCBI Taxonomy" id="4829"/>
    <lineage>
        <taxon>Eukaryota</taxon>
        <taxon>Fungi</taxon>
        <taxon>Fungi incertae sedis</taxon>
        <taxon>Mucoromycota</taxon>
        <taxon>Mucoromycotina</taxon>
        <taxon>Mucoromycetes</taxon>
        <taxon>Mucorales</taxon>
        <taxon>Cunninghamellaceae</taxon>
        <taxon>Absidia</taxon>
    </lineage>
</organism>
<gene>
    <name evidence="2" type="primary">ABSGL_11126.1 scaffold 12295</name>
</gene>
<name>A0A163K453_ABSGL</name>
<evidence type="ECO:0000313" key="2">
    <source>
        <dbReference type="EMBL" id="SAM05251.1"/>
    </source>
</evidence>
<sequence length="224" mass="25721">MTIQLETMTMPYMNRIQQKQSSNPIDSNRSNDSSMIGSSSSSSNTTVDSGKSISDDKSPFFPVEQFKPLPSILVDFFALTICDFLPMRPIEQRTAPELMYFIQKITFHARISCHIAVVALIYIERCKSALPKNAIGDQASKYLHGTKWGSSQQLEADGPHDMADEDRPHWLTNQRMSRLCGNMYTNQQINELERSFLSLIQYQCWVDDMQVQDYLVKHRQELLL</sequence>
<dbReference type="EMBL" id="LT554468">
    <property type="protein sequence ID" value="SAM05251.1"/>
    <property type="molecule type" value="Genomic_DNA"/>
</dbReference>
<feature type="region of interest" description="Disordered" evidence="1">
    <location>
        <begin position="18"/>
        <end position="54"/>
    </location>
</feature>
<keyword evidence="3" id="KW-1185">Reference proteome</keyword>
<reference evidence="2" key="1">
    <citation type="submission" date="2016-04" db="EMBL/GenBank/DDBJ databases">
        <authorList>
            <person name="Evans L.H."/>
            <person name="Alamgir A."/>
            <person name="Owens N."/>
            <person name="Weber N.D."/>
            <person name="Virtaneva K."/>
            <person name="Barbian K."/>
            <person name="Babar A."/>
            <person name="Rosenke K."/>
        </authorList>
    </citation>
    <scope>NUCLEOTIDE SEQUENCE [LARGE SCALE GENOMIC DNA]</scope>
    <source>
        <strain evidence="2">CBS 101.48</strain>
    </source>
</reference>
<dbReference type="STRING" id="4829.A0A163K453"/>